<evidence type="ECO:0000313" key="1">
    <source>
        <dbReference type="EMBL" id="BAP68989.1"/>
    </source>
</evidence>
<sequence length="81" mass="9140">MHRLTLKTYPVLVSALFTSSRAATKSSICRRHLRAISHNMLKVSVGATSDTKVTITLVLCWIMPKTLSLHMSSRSRTLYYT</sequence>
<reference evidence="1" key="1">
    <citation type="journal article" date="2014" name="PLoS Pathog.">
        <title>Expression profiling during Arabidopsis/downy mildew interaction reveals a highly-expressed effector that attenuates responses to salicylic acid.</title>
        <authorList>
            <person name="Asai S."/>
            <person name="Rallapalli G."/>
            <person name="Piquerez S.J.M."/>
            <person name="Caillaud M.C."/>
            <person name="Furzer O.J."/>
            <person name="Ishaque N."/>
            <person name="Wirthmueller L."/>
            <person name="Fabro G."/>
            <person name="Shirasu K."/>
            <person name="Jones J.D.G."/>
        </authorList>
    </citation>
    <scope>NUCLEOTIDE SEQUENCE</scope>
    <source>
        <strain evidence="1">Emoy2</strain>
    </source>
</reference>
<proteinExistence type="evidence at transcript level"/>
<name>A0A090C2T1_HYAAE</name>
<dbReference type="AlphaFoldDB" id="A0A090C2T1"/>
<protein>
    <submittedName>
        <fullName evidence="1">RxLR effector candidate protein</fullName>
    </submittedName>
</protein>
<dbReference type="EMBL" id="AB922413">
    <property type="protein sequence ID" value="BAP68989.1"/>
    <property type="molecule type" value="mRNA"/>
</dbReference>
<accession>A0A090C2T1</accession>
<gene>
    <name evidence="1" type="primary">HaRxLL105</name>
</gene>
<organism evidence="1">
    <name type="scientific">Hyaloperonospora arabidopsidis (strain Emoy2)</name>
    <name type="common">Downy mildew agent</name>
    <name type="synonym">Peronospora arabidopsidis</name>
    <dbReference type="NCBI Taxonomy" id="559515"/>
    <lineage>
        <taxon>Eukaryota</taxon>
        <taxon>Sar</taxon>
        <taxon>Stramenopiles</taxon>
        <taxon>Oomycota</taxon>
        <taxon>Peronosporomycetes</taxon>
        <taxon>Peronosporales</taxon>
        <taxon>Peronosporaceae</taxon>
        <taxon>Hyaloperonospora</taxon>
    </lineage>
</organism>
<feature type="non-terminal residue" evidence="1">
    <location>
        <position position="81"/>
    </location>
</feature>